<dbReference type="InterPro" id="IPR050726">
    <property type="entry name" value="mGluR"/>
</dbReference>
<dbReference type="PANTHER" id="PTHR24060">
    <property type="entry name" value="METABOTROPIC GLUTAMATE RECEPTOR"/>
    <property type="match status" value="1"/>
</dbReference>
<dbReference type="SUPFAM" id="SSF53822">
    <property type="entry name" value="Periplasmic binding protein-like I"/>
    <property type="match status" value="1"/>
</dbReference>
<dbReference type="EMBL" id="OC317643">
    <property type="protein sequence ID" value="CAD7398189.1"/>
    <property type="molecule type" value="Genomic_DNA"/>
</dbReference>
<evidence type="ECO:0000256" key="1">
    <source>
        <dbReference type="ARBA" id="ARBA00023180"/>
    </source>
</evidence>
<gene>
    <name evidence="2" type="ORF">TCEB3V08_LOCUS4393</name>
</gene>
<protein>
    <submittedName>
        <fullName evidence="2">Uncharacterized protein</fullName>
    </submittedName>
</protein>
<accession>A0A7R9GVX5</accession>
<name>A0A7R9GVX5_TIMCR</name>
<reference evidence="2" key="1">
    <citation type="submission" date="2020-11" db="EMBL/GenBank/DDBJ databases">
        <authorList>
            <person name="Tran Van P."/>
        </authorList>
    </citation>
    <scope>NUCLEOTIDE SEQUENCE</scope>
</reference>
<proteinExistence type="predicted"/>
<dbReference type="InterPro" id="IPR028082">
    <property type="entry name" value="Peripla_BP_I"/>
</dbReference>
<dbReference type="Gene3D" id="3.40.50.2300">
    <property type="match status" value="2"/>
</dbReference>
<sequence length="538" mass="60307">MWWQWEVIVWSGWLKGWQGRNEGLQGSGWIGGLDDDGLARVVRQDISLLVDLHTPMPQGRTLKHTEKNSCGFLSTRAAQHVLAAKWASEVINNQSRSQGVHIGLISVGDPDVVEETVRTLHAFQIPLILASPRLAEMVRQEGNILTTAPDMSSVVKPLVTVGKNLGITAMSLISSCEHSIKKFGEAAMQHHIYIGRILEIPKHSRIIGDVVKKFLDESEANETIGLLLEPEEIYTIVQYLRNYKSNNNKLLLGTIGLNKNFLKLWKNVFNGGYLIEPHMAELPDFRNYFLNVLQSAQKNDNKLVKEYISTTYDCNWNNTEVKGIDDCSHLEIKQLAGKLQIDLEVTFVVKAVSAFSAAVFLVQAQLCNENPLNCSVSHTNLQQDILATLSQLSFTSQHDAPFELQGTTLHITHDGQLVSNKYIIYHIQNNGDVSVSFVDDSKEFIVKELIVLSVCGTLLQHWVLKPSYVIEELSTTAKKQSNYIVNKLHGIPWDSGDVYYSLLESLISHATTRAETVYVKGAEKKKFLAKCMPCLRLT</sequence>
<keyword evidence="1" id="KW-0325">Glycoprotein</keyword>
<organism evidence="2">
    <name type="scientific">Timema cristinae</name>
    <name type="common">Walking stick</name>
    <dbReference type="NCBI Taxonomy" id="61476"/>
    <lineage>
        <taxon>Eukaryota</taxon>
        <taxon>Metazoa</taxon>
        <taxon>Ecdysozoa</taxon>
        <taxon>Arthropoda</taxon>
        <taxon>Hexapoda</taxon>
        <taxon>Insecta</taxon>
        <taxon>Pterygota</taxon>
        <taxon>Neoptera</taxon>
        <taxon>Polyneoptera</taxon>
        <taxon>Phasmatodea</taxon>
        <taxon>Timematodea</taxon>
        <taxon>Timematoidea</taxon>
        <taxon>Timematidae</taxon>
        <taxon>Timema</taxon>
    </lineage>
</organism>
<evidence type="ECO:0000313" key="2">
    <source>
        <dbReference type="EMBL" id="CAD7398189.1"/>
    </source>
</evidence>
<dbReference type="AlphaFoldDB" id="A0A7R9GVX5"/>